<dbReference type="InterPro" id="IPR024605">
    <property type="entry name" value="NADP_transhyd_a_C"/>
</dbReference>
<dbReference type="eggNOG" id="COG3288">
    <property type="taxonomic scope" value="Bacteria"/>
</dbReference>
<feature type="domain" description="NAD(P) transhydrogenase alpha subunit C-terminal" evidence="14">
    <location>
        <begin position="11"/>
        <end position="95"/>
    </location>
</feature>
<keyword evidence="4" id="KW-1003">Cell membrane</keyword>
<protein>
    <recommendedName>
        <fullName evidence="3">proton-translocating NAD(P)(+) transhydrogenase</fullName>
        <ecNumber evidence="3">7.1.1.1</ecNumber>
    </recommendedName>
</protein>
<dbReference type="GO" id="GO:0008750">
    <property type="term" value="F:proton-translocating NAD(P)+ transhydrogenase activity"/>
    <property type="evidence" value="ECO:0007669"/>
    <property type="project" value="UniProtKB-EC"/>
</dbReference>
<evidence type="ECO:0000256" key="9">
    <source>
        <dbReference type="ARBA" id="ARBA00022989"/>
    </source>
</evidence>
<comment type="subcellular location">
    <subcellularLocation>
        <location evidence="2">Cell inner membrane</location>
        <topology evidence="2">Multi-pass membrane protein</topology>
    </subcellularLocation>
</comment>
<keyword evidence="11 13" id="KW-0472">Membrane</keyword>
<evidence type="ECO:0000256" key="3">
    <source>
        <dbReference type="ARBA" id="ARBA00012943"/>
    </source>
</evidence>
<evidence type="ECO:0000256" key="5">
    <source>
        <dbReference type="ARBA" id="ARBA00022519"/>
    </source>
</evidence>
<dbReference type="PANTHER" id="PTHR10160:SF19">
    <property type="entry name" value="PROTON-TRANSLOCATING NAD(P)(+) TRANSHYDROGENASE"/>
    <property type="match status" value="1"/>
</dbReference>
<keyword evidence="5" id="KW-0997">Cell inner membrane</keyword>
<keyword evidence="16" id="KW-1185">Reference proteome</keyword>
<keyword evidence="7" id="KW-0521">NADP</keyword>
<dbReference type="AlphaFoldDB" id="U2Y9Z6"/>
<dbReference type="PANTHER" id="PTHR10160">
    <property type="entry name" value="NAD(P) TRANSHYDROGENASE"/>
    <property type="match status" value="1"/>
</dbReference>
<comment type="catalytic activity">
    <reaction evidence="12">
        <text>NAD(+) + NADPH + H(+)(in) = NADH + NADP(+) + H(+)(out)</text>
        <dbReference type="Rhea" id="RHEA:47992"/>
        <dbReference type="ChEBI" id="CHEBI:15378"/>
        <dbReference type="ChEBI" id="CHEBI:57540"/>
        <dbReference type="ChEBI" id="CHEBI:57783"/>
        <dbReference type="ChEBI" id="CHEBI:57945"/>
        <dbReference type="ChEBI" id="CHEBI:58349"/>
        <dbReference type="EC" id="7.1.1.1"/>
    </reaction>
</comment>
<dbReference type="GO" id="GO:0005886">
    <property type="term" value="C:plasma membrane"/>
    <property type="evidence" value="ECO:0007669"/>
    <property type="project" value="UniProtKB-SubCell"/>
</dbReference>
<evidence type="ECO:0000313" key="16">
    <source>
        <dbReference type="Proteomes" id="UP000016568"/>
    </source>
</evidence>
<feature type="transmembrane region" description="Helical" evidence="13">
    <location>
        <begin position="6"/>
        <end position="24"/>
    </location>
</feature>
<evidence type="ECO:0000256" key="13">
    <source>
        <dbReference type="SAM" id="Phobius"/>
    </source>
</evidence>
<dbReference type="GO" id="GO:0050661">
    <property type="term" value="F:NADP binding"/>
    <property type="evidence" value="ECO:0007669"/>
    <property type="project" value="TreeGrafter"/>
</dbReference>
<dbReference type="Proteomes" id="UP000016568">
    <property type="component" value="Unassembled WGS sequence"/>
</dbReference>
<evidence type="ECO:0000256" key="8">
    <source>
        <dbReference type="ARBA" id="ARBA00022967"/>
    </source>
</evidence>
<keyword evidence="6 13" id="KW-0812">Transmembrane</keyword>
<evidence type="ECO:0000256" key="11">
    <source>
        <dbReference type="ARBA" id="ARBA00023136"/>
    </source>
</evidence>
<comment type="function">
    <text evidence="1">The transhydrogenation between NADH and NADP is coupled to respiration and ATP hydrolysis and functions as a proton pump across the membrane.</text>
</comment>
<gene>
    <name evidence="15" type="primary">pntAB</name>
    <name evidence="15" type="ORF">NT2_07_01760</name>
</gene>
<evidence type="ECO:0000313" key="15">
    <source>
        <dbReference type="EMBL" id="GAD50176.1"/>
    </source>
</evidence>
<evidence type="ECO:0000256" key="10">
    <source>
        <dbReference type="ARBA" id="ARBA00023027"/>
    </source>
</evidence>
<feature type="transmembrane region" description="Helical" evidence="13">
    <location>
        <begin position="36"/>
        <end position="55"/>
    </location>
</feature>
<dbReference type="EMBL" id="BASZ01000007">
    <property type="protein sequence ID" value="GAD50176.1"/>
    <property type="molecule type" value="Genomic_DNA"/>
</dbReference>
<evidence type="ECO:0000259" key="14">
    <source>
        <dbReference type="Pfam" id="PF12769"/>
    </source>
</evidence>
<keyword evidence="9 13" id="KW-1133">Transmembrane helix</keyword>
<keyword evidence="8" id="KW-1278">Translocase</keyword>
<evidence type="ECO:0000256" key="6">
    <source>
        <dbReference type="ARBA" id="ARBA00022692"/>
    </source>
</evidence>
<evidence type="ECO:0000256" key="7">
    <source>
        <dbReference type="ARBA" id="ARBA00022857"/>
    </source>
</evidence>
<reference evidence="15 16" key="1">
    <citation type="submission" date="2013-09" db="EMBL/GenBank/DDBJ databases">
        <title>Whole genome shotgun sequence of Novosphingobium tardaugens NBRC 16725.</title>
        <authorList>
            <person name="Isaki S."/>
            <person name="Hosoyama A."/>
            <person name="Tsuchikane K."/>
            <person name="Katsumata H."/>
            <person name="Ando Y."/>
            <person name="Yamazaki S."/>
            <person name="Fujita N."/>
        </authorList>
    </citation>
    <scope>NUCLEOTIDE SEQUENCE [LARGE SCALE GENOMIC DNA]</scope>
    <source>
        <strain evidence="15 16">NBRC 16725</strain>
    </source>
</reference>
<dbReference type="Pfam" id="PF12769">
    <property type="entry name" value="PNTB_4TM"/>
    <property type="match status" value="1"/>
</dbReference>
<comment type="caution">
    <text evidence="15">The sequence shown here is derived from an EMBL/GenBank/DDBJ whole genome shotgun (WGS) entry which is preliminary data.</text>
</comment>
<evidence type="ECO:0000256" key="1">
    <source>
        <dbReference type="ARBA" id="ARBA00003943"/>
    </source>
</evidence>
<evidence type="ECO:0000256" key="2">
    <source>
        <dbReference type="ARBA" id="ARBA00004429"/>
    </source>
</evidence>
<dbReference type="RefSeq" id="WP_021690994.1">
    <property type="nucleotide sequence ID" value="NZ_BASZ01000007.1"/>
</dbReference>
<keyword evidence="10" id="KW-0520">NAD</keyword>
<sequence length="98" mass="10378">MHNTSAMTDLLFVFMLAAFLGFQLIKRVSPLLHSPLMSLTNAIAAVVIVGAIVIAGEDGATPLARTLGFIAVTAATINAVSGFLITDRMLKMFKKRGS</sequence>
<dbReference type="EC" id="7.1.1.1" evidence="3"/>
<feature type="transmembrane region" description="Helical" evidence="13">
    <location>
        <begin position="67"/>
        <end position="86"/>
    </location>
</feature>
<accession>U2Y9Z6</accession>
<organism evidence="15 16">
    <name type="scientific">Caenibius tardaugens NBRC 16725</name>
    <dbReference type="NCBI Taxonomy" id="1219035"/>
    <lineage>
        <taxon>Bacteria</taxon>
        <taxon>Pseudomonadati</taxon>
        <taxon>Pseudomonadota</taxon>
        <taxon>Alphaproteobacteria</taxon>
        <taxon>Sphingomonadales</taxon>
        <taxon>Erythrobacteraceae</taxon>
        <taxon>Caenibius</taxon>
    </lineage>
</organism>
<evidence type="ECO:0000256" key="4">
    <source>
        <dbReference type="ARBA" id="ARBA00022475"/>
    </source>
</evidence>
<dbReference type="GO" id="GO:0006740">
    <property type="term" value="P:NADPH regeneration"/>
    <property type="evidence" value="ECO:0007669"/>
    <property type="project" value="TreeGrafter"/>
</dbReference>
<evidence type="ECO:0000256" key="12">
    <source>
        <dbReference type="ARBA" id="ARBA00048202"/>
    </source>
</evidence>
<name>U2Y9Z6_9SPHN</name>
<proteinExistence type="predicted"/>